<gene>
    <name evidence="6" type="ORF">DDZ16_03220</name>
</gene>
<evidence type="ECO:0000256" key="1">
    <source>
        <dbReference type="ARBA" id="ARBA00023015"/>
    </source>
</evidence>
<sequence length="366" mass="42111">MALTNINNLIVILIYGGLVLLAFIHLTNPLIINARGNRWLAIFLFLLSTFWLEEIARFAGFGEINQNLGIFIHAIQIFTPSSLYAGVLFYTKPGFKIRSSHWKHLVIPSVFIVIEINKVHSRSIEVFLSKAGIILILFQALLYSILAFIKIRRHQKEILLYSSNTQGINLNWLEYITIQILVLTIVVLFYNIFFNDKAPNILLNSIQLITVFVIAFFSLRQKEIFPLQRGDLIMEADSIEKNQERKKLLPDDELKLTMNKLKTIMVDQQPHFDSDLNLLKLAKLLSITPHQLSYTINAGFDENFFQFVNRHRVETAKELLKKNDSKTTMIAIAFDSGFNSKTSFNTTFKKMTGQTPSEYKKKCSDI</sequence>
<evidence type="ECO:0000259" key="5">
    <source>
        <dbReference type="PROSITE" id="PS01124"/>
    </source>
</evidence>
<dbReference type="EMBL" id="QEWP01000002">
    <property type="protein sequence ID" value="PWE00622.1"/>
    <property type="molecule type" value="Genomic_DNA"/>
</dbReference>
<accession>A0A2U2BC30</accession>
<dbReference type="PROSITE" id="PS00041">
    <property type="entry name" value="HTH_ARAC_FAMILY_1"/>
    <property type="match status" value="1"/>
</dbReference>
<dbReference type="GO" id="GO:0043565">
    <property type="term" value="F:sequence-specific DNA binding"/>
    <property type="evidence" value="ECO:0007669"/>
    <property type="project" value="InterPro"/>
</dbReference>
<dbReference type="Pfam" id="PF12833">
    <property type="entry name" value="HTH_18"/>
    <property type="match status" value="1"/>
</dbReference>
<keyword evidence="4" id="KW-0472">Membrane</keyword>
<feature type="transmembrane region" description="Helical" evidence="4">
    <location>
        <begin position="131"/>
        <end position="151"/>
    </location>
</feature>
<keyword evidence="1" id="KW-0805">Transcription regulation</keyword>
<dbReference type="PANTHER" id="PTHR43280:SF29">
    <property type="entry name" value="ARAC-FAMILY TRANSCRIPTIONAL REGULATOR"/>
    <property type="match status" value="1"/>
</dbReference>
<feature type="transmembrane region" description="Helical" evidence="4">
    <location>
        <begin position="200"/>
        <end position="219"/>
    </location>
</feature>
<keyword evidence="3" id="KW-0804">Transcription</keyword>
<keyword evidence="4" id="KW-0812">Transmembrane</keyword>
<reference evidence="6 7" key="1">
    <citation type="submission" date="2018-05" db="EMBL/GenBank/DDBJ databases">
        <title>Marinilabilia rubrum sp. nov., isolated from saltern sediment.</title>
        <authorList>
            <person name="Zhang R."/>
        </authorList>
    </citation>
    <scope>NUCLEOTIDE SEQUENCE [LARGE SCALE GENOMIC DNA]</scope>
    <source>
        <strain evidence="6 7">WTE16</strain>
    </source>
</reference>
<evidence type="ECO:0000256" key="3">
    <source>
        <dbReference type="ARBA" id="ARBA00023163"/>
    </source>
</evidence>
<dbReference type="GO" id="GO:0003700">
    <property type="term" value="F:DNA-binding transcription factor activity"/>
    <property type="evidence" value="ECO:0007669"/>
    <property type="project" value="InterPro"/>
</dbReference>
<evidence type="ECO:0000313" key="7">
    <source>
        <dbReference type="Proteomes" id="UP000244956"/>
    </source>
</evidence>
<evidence type="ECO:0000256" key="4">
    <source>
        <dbReference type="SAM" id="Phobius"/>
    </source>
</evidence>
<dbReference type="Proteomes" id="UP000244956">
    <property type="component" value="Unassembled WGS sequence"/>
</dbReference>
<keyword evidence="4" id="KW-1133">Transmembrane helix</keyword>
<name>A0A2U2BC30_9BACT</name>
<dbReference type="Gene3D" id="1.10.10.60">
    <property type="entry name" value="Homeodomain-like"/>
    <property type="match status" value="1"/>
</dbReference>
<dbReference type="SUPFAM" id="SSF46689">
    <property type="entry name" value="Homeodomain-like"/>
    <property type="match status" value="1"/>
</dbReference>
<dbReference type="InterPro" id="IPR018062">
    <property type="entry name" value="HTH_AraC-typ_CS"/>
</dbReference>
<dbReference type="PANTHER" id="PTHR43280">
    <property type="entry name" value="ARAC-FAMILY TRANSCRIPTIONAL REGULATOR"/>
    <property type="match status" value="1"/>
</dbReference>
<dbReference type="InterPro" id="IPR009057">
    <property type="entry name" value="Homeodomain-like_sf"/>
</dbReference>
<evidence type="ECO:0000256" key="2">
    <source>
        <dbReference type="ARBA" id="ARBA00023125"/>
    </source>
</evidence>
<feature type="transmembrane region" description="Helical" evidence="4">
    <location>
        <begin position="70"/>
        <end position="90"/>
    </location>
</feature>
<dbReference type="SMART" id="SM00342">
    <property type="entry name" value="HTH_ARAC"/>
    <property type="match status" value="1"/>
</dbReference>
<feature type="domain" description="HTH araC/xylS-type" evidence="5">
    <location>
        <begin position="262"/>
        <end position="362"/>
    </location>
</feature>
<keyword evidence="7" id="KW-1185">Reference proteome</keyword>
<protein>
    <submittedName>
        <fullName evidence="6">AraC family transcriptional regulator</fullName>
    </submittedName>
</protein>
<feature type="transmembrane region" description="Helical" evidence="4">
    <location>
        <begin position="39"/>
        <end position="58"/>
    </location>
</feature>
<dbReference type="AlphaFoldDB" id="A0A2U2BC30"/>
<comment type="caution">
    <text evidence="6">The sequence shown here is derived from an EMBL/GenBank/DDBJ whole genome shotgun (WGS) entry which is preliminary data.</text>
</comment>
<organism evidence="6 7">
    <name type="scientific">Marinilabilia rubra</name>
    <dbReference type="NCBI Taxonomy" id="2162893"/>
    <lineage>
        <taxon>Bacteria</taxon>
        <taxon>Pseudomonadati</taxon>
        <taxon>Bacteroidota</taxon>
        <taxon>Bacteroidia</taxon>
        <taxon>Marinilabiliales</taxon>
        <taxon>Marinilabiliaceae</taxon>
        <taxon>Marinilabilia</taxon>
    </lineage>
</organism>
<dbReference type="PROSITE" id="PS01124">
    <property type="entry name" value="HTH_ARAC_FAMILY_2"/>
    <property type="match status" value="1"/>
</dbReference>
<feature type="transmembrane region" description="Helical" evidence="4">
    <location>
        <begin position="172"/>
        <end position="194"/>
    </location>
</feature>
<proteinExistence type="predicted"/>
<feature type="transmembrane region" description="Helical" evidence="4">
    <location>
        <begin position="6"/>
        <end position="27"/>
    </location>
</feature>
<dbReference type="InterPro" id="IPR018060">
    <property type="entry name" value="HTH_AraC"/>
</dbReference>
<keyword evidence="2" id="KW-0238">DNA-binding</keyword>
<evidence type="ECO:0000313" key="6">
    <source>
        <dbReference type="EMBL" id="PWE00622.1"/>
    </source>
</evidence>